<gene>
    <name evidence="1" type="ORF">PMG25_03340</name>
</gene>
<evidence type="ECO:0000313" key="1">
    <source>
        <dbReference type="EMBL" id="MDJ1173118.1"/>
    </source>
</evidence>
<dbReference type="PANTHER" id="PTHR34301">
    <property type="entry name" value="DNA-BINDING PROTEIN-RELATED"/>
    <property type="match status" value="1"/>
</dbReference>
<dbReference type="EMBL" id="JAQOSO010000012">
    <property type="protein sequence ID" value="MDJ1173118.1"/>
    <property type="molecule type" value="Genomic_DNA"/>
</dbReference>
<reference evidence="1 2" key="1">
    <citation type="submission" date="2023-01" db="EMBL/GenBank/DDBJ databases">
        <title>Novel diversity within Roseofilum (Cyanobacteria; Desertifilaceae) from marine benthic mats with descriptions of four novel species.</title>
        <authorList>
            <person name="Wang Y."/>
            <person name="Berthold D.E."/>
            <person name="Hu J."/>
            <person name="Lefler F.W."/>
            <person name="Laughinghouse H.D. IV."/>
        </authorList>
    </citation>
    <scope>NUCLEOTIDE SEQUENCE [LARGE SCALE GENOMIC DNA]</scope>
    <source>
        <strain evidence="1 2">BLCC-M114</strain>
    </source>
</reference>
<dbReference type="PANTHER" id="PTHR34301:SF8">
    <property type="entry name" value="ATPASE DOMAIN-CONTAINING PROTEIN"/>
    <property type="match status" value="1"/>
</dbReference>
<dbReference type="Gene3D" id="3.40.50.300">
    <property type="entry name" value="P-loop containing nucleotide triphosphate hydrolases"/>
    <property type="match status" value="1"/>
</dbReference>
<evidence type="ECO:0000313" key="2">
    <source>
        <dbReference type="Proteomes" id="UP001235849"/>
    </source>
</evidence>
<name>A0ABT7B1S8_9CYAN</name>
<organism evidence="1 2">
    <name type="scientific">Roseofilum capinflatum BLCC-M114</name>
    <dbReference type="NCBI Taxonomy" id="3022440"/>
    <lineage>
        <taxon>Bacteria</taxon>
        <taxon>Bacillati</taxon>
        <taxon>Cyanobacteriota</taxon>
        <taxon>Cyanophyceae</taxon>
        <taxon>Desertifilales</taxon>
        <taxon>Desertifilaceae</taxon>
        <taxon>Roseofilum</taxon>
        <taxon>Roseofilum capinflatum</taxon>
    </lineage>
</organism>
<dbReference type="RefSeq" id="WP_283765492.1">
    <property type="nucleotide sequence ID" value="NZ_JAQOSO010000012.1"/>
</dbReference>
<dbReference type="Proteomes" id="UP001235849">
    <property type="component" value="Unassembled WGS sequence"/>
</dbReference>
<comment type="caution">
    <text evidence="1">The sequence shown here is derived from an EMBL/GenBank/DDBJ whole genome shotgun (WGS) entry which is preliminary data.</text>
</comment>
<dbReference type="SUPFAM" id="SSF52540">
    <property type="entry name" value="P-loop containing nucleoside triphosphate hydrolases"/>
    <property type="match status" value="1"/>
</dbReference>
<sequence>MPHLQEFLKQSLHSNWEEGLYNSNELLKYSLQVTTVIECINEELTQIPKEEIIGKIAQIDNRSILRFCSVCINNILKKHFWDSFFILPRSVRERLTANLNTDLRLDLPHHSIAAGFYLMYSQQLSEATLVFEKNSHIPYGNQIYTLSYALNLCNQATEFKQISSLILPPCPETEPEKRFHPTSWQAIQAFNRVIEETQLIERSSSRGTRAKALVRAQGELQHIINNIDQLAQPEGMLIILILQRWLRFVIQIASDIGNVEILEPVQNPYTIGDPVEGDRFVGREDILRELESLWLGAANPPSVLIYGHRRMGKSSILRNLTGGSDLKLIYVNLQLLGSVTQGISEVLLTIADDIAQHLDIAAPSDEAFLTFPQRTFERYLRDVLKQLDCRALIIALDEFEIIEDLIEAGQLTPDFMGYLRGLMQMDKRLAFALAGLHTLEEMTRDYFQPFFGSTYALRVGFLSSAATRQILENPSEDFPLEYHPDAVDEIYRLTHGQPYLVQLIGFQLVRRFNELMFETPTFISTSLNERISTPLNERNARLTLEDVAAVTDITQGDLFRNGRYYFDGIWNQASQDPPGQTDILKALAPHPTGLTTEQLQSQCPPVPDLTAALETLKRHDVINQTGERWQIQVELCRRWIATRT</sequence>
<dbReference type="InterPro" id="IPR027417">
    <property type="entry name" value="P-loop_NTPase"/>
</dbReference>
<proteinExistence type="predicted"/>
<protein>
    <submittedName>
        <fullName evidence="1">AAA family ATPase</fullName>
    </submittedName>
</protein>
<accession>A0ABT7B1S8</accession>
<keyword evidence="2" id="KW-1185">Reference proteome</keyword>